<name>A0A9Q1EF71_SYNKA</name>
<protein>
    <submittedName>
        <fullName evidence="2">Uncharacterized protein</fullName>
    </submittedName>
</protein>
<feature type="compositionally biased region" description="Basic residues" evidence="1">
    <location>
        <begin position="289"/>
        <end position="300"/>
    </location>
</feature>
<gene>
    <name evidence="2" type="ORF">SKAU_G00366540</name>
</gene>
<feature type="compositionally biased region" description="Basic and acidic residues" evidence="1">
    <location>
        <begin position="37"/>
        <end position="50"/>
    </location>
</feature>
<feature type="region of interest" description="Disordered" evidence="1">
    <location>
        <begin position="1"/>
        <end position="50"/>
    </location>
</feature>
<feature type="compositionally biased region" description="Basic and acidic residues" evidence="1">
    <location>
        <begin position="1"/>
        <end position="17"/>
    </location>
</feature>
<proteinExistence type="predicted"/>
<dbReference type="OrthoDB" id="8979244at2759"/>
<evidence type="ECO:0000256" key="1">
    <source>
        <dbReference type="SAM" id="MobiDB-lite"/>
    </source>
</evidence>
<organism evidence="2 3">
    <name type="scientific">Synaphobranchus kaupii</name>
    <name type="common">Kaup's arrowtooth eel</name>
    <dbReference type="NCBI Taxonomy" id="118154"/>
    <lineage>
        <taxon>Eukaryota</taxon>
        <taxon>Metazoa</taxon>
        <taxon>Chordata</taxon>
        <taxon>Craniata</taxon>
        <taxon>Vertebrata</taxon>
        <taxon>Euteleostomi</taxon>
        <taxon>Actinopterygii</taxon>
        <taxon>Neopterygii</taxon>
        <taxon>Teleostei</taxon>
        <taxon>Anguilliformes</taxon>
        <taxon>Synaphobranchidae</taxon>
        <taxon>Synaphobranchus</taxon>
    </lineage>
</organism>
<dbReference type="AlphaFoldDB" id="A0A9Q1EF71"/>
<feature type="region of interest" description="Disordered" evidence="1">
    <location>
        <begin position="162"/>
        <end position="383"/>
    </location>
</feature>
<evidence type="ECO:0000313" key="3">
    <source>
        <dbReference type="Proteomes" id="UP001152622"/>
    </source>
</evidence>
<reference evidence="2" key="1">
    <citation type="journal article" date="2023" name="Science">
        <title>Genome structures resolve the early diversification of teleost fishes.</title>
        <authorList>
            <person name="Parey E."/>
            <person name="Louis A."/>
            <person name="Montfort J."/>
            <person name="Bouchez O."/>
            <person name="Roques C."/>
            <person name="Iampietro C."/>
            <person name="Lluch J."/>
            <person name="Castinel A."/>
            <person name="Donnadieu C."/>
            <person name="Desvignes T."/>
            <person name="Floi Bucao C."/>
            <person name="Jouanno E."/>
            <person name="Wen M."/>
            <person name="Mejri S."/>
            <person name="Dirks R."/>
            <person name="Jansen H."/>
            <person name="Henkel C."/>
            <person name="Chen W.J."/>
            <person name="Zahm M."/>
            <person name="Cabau C."/>
            <person name="Klopp C."/>
            <person name="Thompson A.W."/>
            <person name="Robinson-Rechavi M."/>
            <person name="Braasch I."/>
            <person name="Lecointre G."/>
            <person name="Bobe J."/>
            <person name="Postlethwait J.H."/>
            <person name="Berthelot C."/>
            <person name="Roest Crollius H."/>
            <person name="Guiguen Y."/>
        </authorList>
    </citation>
    <scope>NUCLEOTIDE SEQUENCE</scope>
    <source>
        <strain evidence="2">WJC10195</strain>
    </source>
</reference>
<feature type="compositionally biased region" description="Low complexity" evidence="1">
    <location>
        <begin position="301"/>
        <end position="312"/>
    </location>
</feature>
<keyword evidence="3" id="KW-1185">Reference proteome</keyword>
<feature type="compositionally biased region" description="Basic and acidic residues" evidence="1">
    <location>
        <begin position="194"/>
        <end position="205"/>
    </location>
</feature>
<dbReference type="Proteomes" id="UP001152622">
    <property type="component" value="Chromosome 18"/>
</dbReference>
<feature type="compositionally biased region" description="Acidic residues" evidence="1">
    <location>
        <begin position="22"/>
        <end position="36"/>
    </location>
</feature>
<feature type="compositionally biased region" description="Basic and acidic residues" evidence="1">
    <location>
        <begin position="337"/>
        <end position="350"/>
    </location>
</feature>
<feature type="compositionally biased region" description="Acidic residues" evidence="1">
    <location>
        <begin position="206"/>
        <end position="218"/>
    </location>
</feature>
<feature type="compositionally biased region" description="Basic and acidic residues" evidence="1">
    <location>
        <begin position="241"/>
        <end position="255"/>
    </location>
</feature>
<accession>A0A9Q1EF71</accession>
<feature type="compositionally biased region" description="Basic and acidic residues" evidence="1">
    <location>
        <begin position="172"/>
        <end position="181"/>
    </location>
</feature>
<sequence length="396" mass="45084">MYKLKEDQANVVKELKNGGEGSSEDDRDNESTDDDGSDKASDKEDRAPHDESMYSVLVPQAMPPGTWVQNLSYLLTNSNWLYKETVRREAVCVLLGMKSTLLHKKNVRHLDEWVSANLDPMSKYNFELTDRLSVALIASYKRAMSRMDDWCCKLEQLIAGDQGKRSPPLSKSKPERPEPKARTSPSHSSEDDDDKRYYKPDKWLSDEEDDSDNIEDEAVSTSMKLICKEDLSETETPRNSQEARVERPRSSDSKGKSKRVLKHTEARRKTSEAKHEETKKSPVPEQLARKQKSKARKRPRPSSCDSDSPAAALPVKKQKKETLESCPSHTQKYKPLVSEKDKEKEGRKLGSSDSEDEDKREQGPHRTAGVSKKNKKLKTPVCPKTKNAIDRYFVKK</sequence>
<evidence type="ECO:0000313" key="2">
    <source>
        <dbReference type="EMBL" id="KAJ8337688.1"/>
    </source>
</evidence>
<comment type="caution">
    <text evidence="2">The sequence shown here is derived from an EMBL/GenBank/DDBJ whole genome shotgun (WGS) entry which is preliminary data.</text>
</comment>
<dbReference type="EMBL" id="JAINUF010000018">
    <property type="protein sequence ID" value="KAJ8337688.1"/>
    <property type="molecule type" value="Genomic_DNA"/>
</dbReference>
<feature type="compositionally biased region" description="Basic and acidic residues" evidence="1">
    <location>
        <begin position="262"/>
        <end position="282"/>
    </location>
</feature>